<organism evidence="1 2">
    <name type="scientific">Pristionchus entomophagus</name>
    <dbReference type="NCBI Taxonomy" id="358040"/>
    <lineage>
        <taxon>Eukaryota</taxon>
        <taxon>Metazoa</taxon>
        <taxon>Ecdysozoa</taxon>
        <taxon>Nematoda</taxon>
        <taxon>Chromadorea</taxon>
        <taxon>Rhabditida</taxon>
        <taxon>Rhabditina</taxon>
        <taxon>Diplogasteromorpha</taxon>
        <taxon>Diplogasteroidea</taxon>
        <taxon>Neodiplogasteridae</taxon>
        <taxon>Pristionchus</taxon>
    </lineage>
</organism>
<protein>
    <submittedName>
        <fullName evidence="1">Uncharacterized protein</fullName>
    </submittedName>
</protein>
<dbReference type="EMBL" id="BTSX01000005">
    <property type="protein sequence ID" value="GMT01640.1"/>
    <property type="molecule type" value="Genomic_DNA"/>
</dbReference>
<keyword evidence="2" id="KW-1185">Reference proteome</keyword>
<evidence type="ECO:0000313" key="1">
    <source>
        <dbReference type="EMBL" id="GMT01640.1"/>
    </source>
</evidence>
<comment type="caution">
    <text evidence="1">The sequence shown here is derived from an EMBL/GenBank/DDBJ whole genome shotgun (WGS) entry which is preliminary data.</text>
</comment>
<reference evidence="1" key="1">
    <citation type="submission" date="2023-10" db="EMBL/GenBank/DDBJ databases">
        <title>Genome assembly of Pristionchus species.</title>
        <authorList>
            <person name="Yoshida K."/>
            <person name="Sommer R.J."/>
        </authorList>
    </citation>
    <scope>NUCLEOTIDE SEQUENCE</scope>
    <source>
        <strain evidence="1">RS0144</strain>
    </source>
</reference>
<feature type="non-terminal residue" evidence="1">
    <location>
        <position position="73"/>
    </location>
</feature>
<dbReference type="Proteomes" id="UP001432027">
    <property type="component" value="Unassembled WGS sequence"/>
</dbReference>
<evidence type="ECO:0000313" key="2">
    <source>
        <dbReference type="Proteomes" id="UP001432027"/>
    </source>
</evidence>
<accession>A0AAV5U478</accession>
<sequence>RRPRPRASDSFSNSFDAIGSTSPCIAICTLRPSSPLSTSLQLASPLLSICEYSSINSRPKTRWPSVATTTEIS</sequence>
<name>A0AAV5U478_9BILA</name>
<dbReference type="AlphaFoldDB" id="A0AAV5U478"/>
<gene>
    <name evidence="1" type="ORF">PENTCL1PPCAC_23814</name>
</gene>
<feature type="non-terminal residue" evidence="1">
    <location>
        <position position="1"/>
    </location>
</feature>
<proteinExistence type="predicted"/>